<dbReference type="PROSITE" id="PS50005">
    <property type="entry name" value="TPR"/>
    <property type="match status" value="1"/>
</dbReference>
<dbReference type="InterPro" id="IPR050498">
    <property type="entry name" value="Ycf3"/>
</dbReference>
<feature type="region of interest" description="Disordered" evidence="4">
    <location>
        <begin position="26"/>
        <end position="49"/>
    </location>
</feature>
<dbReference type="PANTHER" id="PTHR44858">
    <property type="entry name" value="TETRATRICOPEPTIDE REPEAT PROTEIN 6"/>
    <property type="match status" value="1"/>
</dbReference>
<keyword evidence="7" id="KW-1185">Reference proteome</keyword>
<name>A0A1D8AS24_9BACT</name>
<dbReference type="Gene3D" id="1.25.40.10">
    <property type="entry name" value="Tetratricopeptide repeat domain"/>
    <property type="match status" value="1"/>
</dbReference>
<evidence type="ECO:0000256" key="3">
    <source>
        <dbReference type="PROSITE-ProRule" id="PRU00339"/>
    </source>
</evidence>
<dbReference type="Proteomes" id="UP000095228">
    <property type="component" value="Chromosome"/>
</dbReference>
<dbReference type="InterPro" id="IPR019734">
    <property type="entry name" value="TPR_rpt"/>
</dbReference>
<keyword evidence="5" id="KW-0812">Transmembrane</keyword>
<feature type="repeat" description="TPR" evidence="3">
    <location>
        <begin position="362"/>
        <end position="395"/>
    </location>
</feature>
<evidence type="ECO:0000256" key="4">
    <source>
        <dbReference type="SAM" id="MobiDB-lite"/>
    </source>
</evidence>
<sequence length="593" mass="65159">MKFTVPPVPSSPTQQSTLNATANVLPRMSDSSDSTPNKKRRVIHWDPEHGRDNGAKRWTVLRLAAWILGGGLALLIVAGLAIRGIRLVVGPQFLRPDAVATSTTTDDPSLAFVTESKATLARENVANALNEMRRLPQDHPSQLQQLILIEKAFLGGEILLANRNYAAAYAHFTALGREIDAFSENVKLKQVTQKAYDEVLVRMRDLDRARDLAPAEFETAFADAGTGRQFFVDGRFATAKKQFDAAFAALDRAEAALKDFVDDNLRQALEAVAAGDKPRALAAFQAALEKDPGNEIGLQGLKRAEVADRVRALIIQGEGLEQKQEHAAAAESYGKAFELDAFSAVAQQGKSRNERLKKETALNAALADATAHREAAAWDQAIAAYERALKVDPTNENVSKALAETRETAQREAVKSALAKALAYENKYEWEQARGSYHETMELDPANTEAKEGYFRTGKMIRTLMQYNKLVDVAESHAQRAEFQSSIRSFNEAMAIKPAYLALTDRVSQLRAVLNLQSKPVDVTFRSDGNCWVSISNFRMLGKISSQTVKMLPGDYEIVSRRKGYQDVLLLLQVRNGSTPPIVSVACTLRASG</sequence>
<keyword evidence="5" id="KW-1133">Transmembrane helix</keyword>
<dbReference type="AlphaFoldDB" id="A0A1D8AS24"/>
<dbReference type="PANTHER" id="PTHR44858:SF1">
    <property type="entry name" value="UDP-N-ACETYLGLUCOSAMINE--PEPTIDE N-ACETYLGLUCOSAMINYLTRANSFERASE SPINDLY-RELATED"/>
    <property type="match status" value="1"/>
</dbReference>
<organism evidence="6 7">
    <name type="scientific">Lacunisphaera limnophila</name>
    <dbReference type="NCBI Taxonomy" id="1838286"/>
    <lineage>
        <taxon>Bacteria</taxon>
        <taxon>Pseudomonadati</taxon>
        <taxon>Verrucomicrobiota</taxon>
        <taxon>Opitutia</taxon>
        <taxon>Opitutales</taxon>
        <taxon>Opitutaceae</taxon>
        <taxon>Lacunisphaera</taxon>
    </lineage>
</organism>
<feature type="transmembrane region" description="Helical" evidence="5">
    <location>
        <begin position="60"/>
        <end position="82"/>
    </location>
</feature>
<dbReference type="InterPro" id="IPR011990">
    <property type="entry name" value="TPR-like_helical_dom_sf"/>
</dbReference>
<proteinExistence type="predicted"/>
<evidence type="ECO:0000256" key="5">
    <source>
        <dbReference type="SAM" id="Phobius"/>
    </source>
</evidence>
<dbReference type="KEGG" id="obg:Verru16b_00722"/>
<protein>
    <submittedName>
        <fullName evidence="6">Tetratricopeptide repeat protein</fullName>
    </submittedName>
</protein>
<evidence type="ECO:0000313" key="7">
    <source>
        <dbReference type="Proteomes" id="UP000095228"/>
    </source>
</evidence>
<reference evidence="6 7" key="1">
    <citation type="submission" date="2016-06" db="EMBL/GenBank/DDBJ databases">
        <title>Three novel species with peptidoglycan cell walls form the new genus Lacunisphaera gen. nov. in the family Opitutaceae of the verrucomicrobial subdivision 4.</title>
        <authorList>
            <person name="Rast P."/>
            <person name="Gloeckner I."/>
            <person name="Jogler M."/>
            <person name="Boedeker C."/>
            <person name="Jeske O."/>
            <person name="Wiegand S."/>
            <person name="Reinhardt R."/>
            <person name="Schumann P."/>
            <person name="Rohde M."/>
            <person name="Spring S."/>
            <person name="Gloeckner F.O."/>
            <person name="Jogler C."/>
        </authorList>
    </citation>
    <scope>NUCLEOTIDE SEQUENCE [LARGE SCALE GENOMIC DNA]</scope>
    <source>
        <strain evidence="6 7">IG16b</strain>
    </source>
</reference>
<keyword evidence="5" id="KW-0472">Membrane</keyword>
<dbReference type="SUPFAM" id="SSF48452">
    <property type="entry name" value="TPR-like"/>
    <property type="match status" value="1"/>
</dbReference>
<gene>
    <name evidence="6" type="ORF">Verru16b_00722</name>
</gene>
<keyword evidence="2 3" id="KW-0802">TPR repeat</keyword>
<evidence type="ECO:0000256" key="2">
    <source>
        <dbReference type="ARBA" id="ARBA00022803"/>
    </source>
</evidence>
<evidence type="ECO:0000313" key="6">
    <source>
        <dbReference type="EMBL" id="AOS43670.1"/>
    </source>
</evidence>
<accession>A0A1D8AS24</accession>
<dbReference type="EMBL" id="CP016094">
    <property type="protein sequence ID" value="AOS43670.1"/>
    <property type="molecule type" value="Genomic_DNA"/>
</dbReference>
<keyword evidence="1" id="KW-0677">Repeat</keyword>
<dbReference type="STRING" id="1838286.Verru16b_00722"/>
<evidence type="ECO:0000256" key="1">
    <source>
        <dbReference type="ARBA" id="ARBA00022737"/>
    </source>
</evidence>
<dbReference type="SMART" id="SM00028">
    <property type="entry name" value="TPR"/>
    <property type="match status" value="5"/>
</dbReference>